<gene>
    <name evidence="3" type="ORF">AGOS_ADL259W</name>
</gene>
<dbReference type="OrthoDB" id="3980401at2759"/>
<dbReference type="KEGG" id="ago:AGOS_ADL259W"/>
<keyword evidence="2" id="KW-0812">Transmembrane</keyword>
<reference evidence="4" key="2">
    <citation type="journal article" date="2013" name="G3 (Bethesda)">
        <title>Genomes of Ashbya fungi isolated from insects reveal four mating-type loci, numerous translocations, lack of transposons, and distinct gene duplications.</title>
        <authorList>
            <person name="Dietrich F.S."/>
            <person name="Voegeli S."/>
            <person name="Kuo S."/>
            <person name="Philippsen P."/>
        </authorList>
    </citation>
    <scope>GENOME REANNOTATION</scope>
    <source>
        <strain evidence="4">ATCC 10895 / CBS 109.51 / FGSC 9923 / NRRL Y-1056</strain>
    </source>
</reference>
<dbReference type="eggNOG" id="ENOG502S5JV">
    <property type="taxonomic scope" value="Eukaryota"/>
</dbReference>
<accession>Q75B36</accession>
<protein>
    <submittedName>
        <fullName evidence="3">ADL259Wp</fullName>
    </submittedName>
</protein>
<organism evidence="3 4">
    <name type="scientific">Eremothecium gossypii (strain ATCC 10895 / CBS 109.51 / FGSC 9923 / NRRL Y-1056)</name>
    <name type="common">Yeast</name>
    <name type="synonym">Ashbya gossypii</name>
    <dbReference type="NCBI Taxonomy" id="284811"/>
    <lineage>
        <taxon>Eukaryota</taxon>
        <taxon>Fungi</taxon>
        <taxon>Dikarya</taxon>
        <taxon>Ascomycota</taxon>
        <taxon>Saccharomycotina</taxon>
        <taxon>Saccharomycetes</taxon>
        <taxon>Saccharomycetales</taxon>
        <taxon>Saccharomycetaceae</taxon>
        <taxon>Eremothecium</taxon>
    </lineage>
</organism>
<dbReference type="RefSeq" id="NP_983837.1">
    <property type="nucleotide sequence ID" value="NM_209190.1"/>
</dbReference>
<feature type="compositionally biased region" description="Basic and acidic residues" evidence="1">
    <location>
        <begin position="160"/>
        <end position="173"/>
    </location>
</feature>
<evidence type="ECO:0000313" key="4">
    <source>
        <dbReference type="Proteomes" id="UP000000591"/>
    </source>
</evidence>
<sequence length="204" mass="23466">MSDFAFCPSKLMRRSAFDSTKETLRSFKSWDTCMDNRVCKIVAIVGIVLASIVAIWIVGSLLRCFMRGVSGICDFLCWPCCCYRRHRQRRREEKQRAQVYAPPPQVVYQPVVTPEAARYYGKDEYYSERKKGFSSSSNESYDLEAQKAGGSRGRYGKRGAVHDEDVNQYEERLWGTQRKTPPAQRQAPYPVDSSASPYGHYNRI</sequence>
<dbReference type="AlphaFoldDB" id="Q75B36"/>
<name>Q75B36_EREGS</name>
<dbReference type="Proteomes" id="UP000000591">
    <property type="component" value="Chromosome IV"/>
</dbReference>
<dbReference type="GO" id="GO:0005886">
    <property type="term" value="C:plasma membrane"/>
    <property type="evidence" value="ECO:0000318"/>
    <property type="project" value="GO_Central"/>
</dbReference>
<dbReference type="EMBL" id="AE016817">
    <property type="protein sequence ID" value="AAS51661.1"/>
    <property type="molecule type" value="Genomic_DNA"/>
</dbReference>
<reference evidence="3 4" key="1">
    <citation type="journal article" date="2004" name="Science">
        <title>The Ashbya gossypii genome as a tool for mapping the ancient Saccharomyces cerevisiae genome.</title>
        <authorList>
            <person name="Dietrich F.S."/>
            <person name="Voegeli S."/>
            <person name="Brachat S."/>
            <person name="Lerch A."/>
            <person name="Gates K."/>
            <person name="Steiner S."/>
            <person name="Mohr C."/>
            <person name="Pohlmann R."/>
            <person name="Luedi P."/>
            <person name="Choi S."/>
            <person name="Wing R.A."/>
            <person name="Flavier A."/>
            <person name="Gaffney T.D."/>
            <person name="Philippsen P."/>
        </authorList>
    </citation>
    <scope>NUCLEOTIDE SEQUENCE [LARGE SCALE GENOMIC DNA]</scope>
    <source>
        <strain evidence="4">ATCC 10895 / CBS 109.51 / FGSC 9923 / NRRL Y-1056</strain>
    </source>
</reference>
<keyword evidence="4" id="KW-1185">Reference proteome</keyword>
<dbReference type="GeneID" id="4619972"/>
<dbReference type="GO" id="GO:0005935">
    <property type="term" value="C:cellular bud neck"/>
    <property type="evidence" value="ECO:0000318"/>
    <property type="project" value="GO_Central"/>
</dbReference>
<keyword evidence="2" id="KW-0472">Membrane</keyword>
<dbReference type="InterPro" id="IPR037504">
    <property type="entry name" value="PSI_induc_2"/>
</dbReference>
<dbReference type="PANTHER" id="PTHR40018">
    <property type="entry name" value="[PSI+] INDUCTION PROTEIN 2"/>
    <property type="match status" value="1"/>
</dbReference>
<evidence type="ECO:0000256" key="2">
    <source>
        <dbReference type="SAM" id="Phobius"/>
    </source>
</evidence>
<dbReference type="HOGENOM" id="CLU_077184_1_0_1"/>
<dbReference type="InParanoid" id="Q75B36"/>
<feature type="region of interest" description="Disordered" evidence="1">
    <location>
        <begin position="144"/>
        <end position="204"/>
    </location>
</feature>
<dbReference type="PANTHER" id="PTHR40018:SF1">
    <property type="entry name" value="[PSI+] INDUCTION PROTEIN 2"/>
    <property type="match status" value="1"/>
</dbReference>
<feature type="transmembrane region" description="Helical" evidence="2">
    <location>
        <begin position="38"/>
        <end position="59"/>
    </location>
</feature>
<keyword evidence="2" id="KW-1133">Transmembrane helix</keyword>
<evidence type="ECO:0000256" key="1">
    <source>
        <dbReference type="SAM" id="MobiDB-lite"/>
    </source>
</evidence>
<proteinExistence type="predicted"/>
<evidence type="ECO:0000313" key="3">
    <source>
        <dbReference type="EMBL" id="AAS51661.1"/>
    </source>
</evidence>